<evidence type="ECO:0000256" key="3">
    <source>
        <dbReference type="ARBA" id="ARBA00022723"/>
    </source>
</evidence>
<evidence type="ECO:0000256" key="4">
    <source>
        <dbReference type="ARBA" id="ARBA00022729"/>
    </source>
</evidence>
<dbReference type="PANTHER" id="PTHR42693">
    <property type="entry name" value="ARYLSULFATASE FAMILY MEMBER"/>
    <property type="match status" value="1"/>
</dbReference>
<dbReference type="EMBL" id="JAUSUU010000006">
    <property type="protein sequence ID" value="MDQ0335708.1"/>
    <property type="molecule type" value="Genomic_DNA"/>
</dbReference>
<protein>
    <recommendedName>
        <fullName evidence="7">Sulfatase N-terminal domain-containing protein</fullName>
    </recommendedName>
</protein>
<dbReference type="AlphaFoldDB" id="A0A9X1C9F3"/>
<evidence type="ECO:0000256" key="5">
    <source>
        <dbReference type="ARBA" id="ARBA00022801"/>
    </source>
</evidence>
<keyword evidence="5" id="KW-0378">Hydrolase</keyword>
<evidence type="ECO:0000313" key="9">
    <source>
        <dbReference type="EMBL" id="MDQ0335708.1"/>
    </source>
</evidence>
<gene>
    <name evidence="8" type="ORF">J2Z56_002035</name>
    <name evidence="9" type="ORF">J2Z57_002159</name>
</gene>
<proteinExistence type="inferred from homology"/>
<dbReference type="PANTHER" id="PTHR42693:SF42">
    <property type="entry name" value="ARYLSULFATASE G"/>
    <property type="match status" value="1"/>
</dbReference>
<dbReference type="EMBL" id="JAGGJQ010000005">
    <property type="protein sequence ID" value="MBP1840108.1"/>
    <property type="molecule type" value="Genomic_DNA"/>
</dbReference>
<reference evidence="8" key="1">
    <citation type="submission" date="2021-03" db="EMBL/GenBank/DDBJ databases">
        <title>Genomic Encyclopedia of Type Strains, Phase IV (KMG-IV): sequencing the most valuable type-strain genomes for metagenomic binning, comparative biology and taxonomic classification.</title>
        <authorList>
            <person name="Goeker M."/>
        </authorList>
    </citation>
    <scope>NUCLEOTIDE SEQUENCE</scope>
    <source>
        <strain evidence="8">DSM 15523</strain>
        <strain evidence="9 11">DSM 16476</strain>
    </source>
</reference>
<dbReference type="Proteomes" id="UP001138672">
    <property type="component" value="Unassembled WGS sequence"/>
</dbReference>
<dbReference type="InterPro" id="IPR017850">
    <property type="entry name" value="Alkaline_phosphatase_core_sf"/>
</dbReference>
<accession>A0A9X1C9F3</accession>
<dbReference type="GO" id="GO:0004065">
    <property type="term" value="F:arylsulfatase activity"/>
    <property type="evidence" value="ECO:0007669"/>
    <property type="project" value="TreeGrafter"/>
</dbReference>
<dbReference type="GO" id="GO:0046872">
    <property type="term" value="F:metal ion binding"/>
    <property type="evidence" value="ECO:0007669"/>
    <property type="project" value="UniProtKB-KW"/>
</dbReference>
<evidence type="ECO:0000259" key="7">
    <source>
        <dbReference type="Pfam" id="PF00884"/>
    </source>
</evidence>
<evidence type="ECO:0000256" key="1">
    <source>
        <dbReference type="ARBA" id="ARBA00001913"/>
    </source>
</evidence>
<dbReference type="RefSeq" id="WP_209542094.1">
    <property type="nucleotide sequence ID" value="NZ_JAGGJQ010000005.1"/>
</dbReference>
<comment type="caution">
    <text evidence="8">The sequence shown here is derived from an EMBL/GenBank/DDBJ whole genome shotgun (WGS) entry which is preliminary data.</text>
</comment>
<dbReference type="PROSITE" id="PS00523">
    <property type="entry name" value="SULFATASE_1"/>
    <property type="match status" value="1"/>
</dbReference>
<dbReference type="Proteomes" id="UP001231587">
    <property type="component" value="Unassembled WGS sequence"/>
</dbReference>
<feature type="domain" description="Sulfatase N-terminal" evidence="7">
    <location>
        <begin position="28"/>
        <end position="171"/>
    </location>
</feature>
<dbReference type="InterPro" id="IPR000917">
    <property type="entry name" value="Sulfatase_N"/>
</dbReference>
<comment type="similarity">
    <text evidence="2">Belongs to the sulfatase family.</text>
</comment>
<keyword evidence="11" id="KW-1185">Reference proteome</keyword>
<evidence type="ECO:0000256" key="6">
    <source>
        <dbReference type="ARBA" id="ARBA00022837"/>
    </source>
</evidence>
<dbReference type="InterPro" id="IPR024607">
    <property type="entry name" value="Sulfatase_CS"/>
</dbReference>
<name>A0A9X1C9F3_9FLAO</name>
<keyword evidence="3" id="KW-0479">Metal-binding</keyword>
<evidence type="ECO:0000256" key="2">
    <source>
        <dbReference type="ARBA" id="ARBA00008779"/>
    </source>
</evidence>
<organism evidence="8 10">
    <name type="scientific">Formosa algae</name>
    <dbReference type="NCBI Taxonomy" id="225843"/>
    <lineage>
        <taxon>Bacteria</taxon>
        <taxon>Pseudomonadati</taxon>
        <taxon>Bacteroidota</taxon>
        <taxon>Flavobacteriia</taxon>
        <taxon>Flavobacteriales</taxon>
        <taxon>Flavobacteriaceae</taxon>
        <taxon>Formosa</taxon>
    </lineage>
</organism>
<comment type="cofactor">
    <cofactor evidence="1">
        <name>Ca(2+)</name>
        <dbReference type="ChEBI" id="CHEBI:29108"/>
    </cofactor>
</comment>
<dbReference type="Pfam" id="PF00884">
    <property type="entry name" value="Sulfatase"/>
    <property type="match status" value="1"/>
</dbReference>
<dbReference type="SUPFAM" id="SSF53649">
    <property type="entry name" value="Alkaline phosphatase-like"/>
    <property type="match status" value="1"/>
</dbReference>
<evidence type="ECO:0000313" key="11">
    <source>
        <dbReference type="Proteomes" id="UP001231587"/>
    </source>
</evidence>
<keyword evidence="4" id="KW-0732">Signal</keyword>
<dbReference type="InterPro" id="IPR050738">
    <property type="entry name" value="Sulfatase"/>
</dbReference>
<sequence length="264" mass="28641">MIKRIPKHIVIALGFTCSVIGMQVQEKPNIIILFADDLGYGDLGCYGATKVKTPNIDKLAEEGKRFTDAHSASAVCTPSRYALLTGEYPLRANDGNGIWGPAPITSDLIINTEQLTIAGVLKNSDYATAALGKWHLGFGTGENDWKQPLSPEPNNLGFDYYYGVPHVYSAPPYVYVENTSVIGADPNDPLVYIGKGKPDEVTPITLIPKEASQRTINMFKGAKEAHKLYNDYTVGTVSADKAEAGSLVLNQIIMLGADLQQQHL</sequence>
<evidence type="ECO:0000313" key="8">
    <source>
        <dbReference type="EMBL" id="MBP1840108.1"/>
    </source>
</evidence>
<dbReference type="Gene3D" id="3.40.720.10">
    <property type="entry name" value="Alkaline Phosphatase, subunit A"/>
    <property type="match status" value="1"/>
</dbReference>
<keyword evidence="6" id="KW-0106">Calcium</keyword>
<evidence type="ECO:0000313" key="10">
    <source>
        <dbReference type="Proteomes" id="UP001138672"/>
    </source>
</evidence>